<dbReference type="SUPFAM" id="SSF51735">
    <property type="entry name" value="NAD(P)-binding Rossmann-fold domains"/>
    <property type="match status" value="1"/>
</dbReference>
<dbReference type="Gene3D" id="3.90.25.10">
    <property type="entry name" value="UDP-galactose 4-epimerase, domain 1"/>
    <property type="match status" value="1"/>
</dbReference>
<evidence type="ECO:0000313" key="2">
    <source>
        <dbReference type="EMBL" id="OOY25905.1"/>
    </source>
</evidence>
<protein>
    <submittedName>
        <fullName evidence="2">NAD(P)-dependent oxidoreductase</fullName>
    </submittedName>
</protein>
<dbReference type="InterPro" id="IPR036291">
    <property type="entry name" value="NAD(P)-bd_dom_sf"/>
</dbReference>
<dbReference type="PANTHER" id="PTHR47129:SF1">
    <property type="entry name" value="NMRA-LIKE DOMAIN-CONTAINING PROTEIN"/>
    <property type="match status" value="1"/>
</dbReference>
<dbReference type="EMBL" id="MPZV01000001">
    <property type="protein sequence ID" value="OOY25905.1"/>
    <property type="molecule type" value="Genomic_DNA"/>
</dbReference>
<name>A0ABX3N206_9RHOB</name>
<comment type="caution">
    <text evidence="2">The sequence shown here is derived from an EMBL/GenBank/DDBJ whole genome shotgun (WGS) entry which is preliminary data.</text>
</comment>
<feature type="domain" description="NAD(P)-binding" evidence="1">
    <location>
        <begin position="7"/>
        <end position="178"/>
    </location>
</feature>
<dbReference type="Proteomes" id="UP000190787">
    <property type="component" value="Unassembled WGS sequence"/>
</dbReference>
<dbReference type="Pfam" id="PF13460">
    <property type="entry name" value="NAD_binding_10"/>
    <property type="match status" value="1"/>
</dbReference>
<organism evidence="2 3">
    <name type="scientific">Thioclava sediminum</name>
    <dbReference type="NCBI Taxonomy" id="1915319"/>
    <lineage>
        <taxon>Bacteria</taxon>
        <taxon>Pseudomonadati</taxon>
        <taxon>Pseudomonadota</taxon>
        <taxon>Alphaproteobacteria</taxon>
        <taxon>Rhodobacterales</taxon>
        <taxon>Paracoccaceae</taxon>
        <taxon>Thioclava</taxon>
    </lineage>
</organism>
<dbReference type="RefSeq" id="WP_078604258.1">
    <property type="nucleotide sequence ID" value="NZ_MPZV01000001.1"/>
</dbReference>
<evidence type="ECO:0000313" key="3">
    <source>
        <dbReference type="Proteomes" id="UP000190787"/>
    </source>
</evidence>
<dbReference type="InterPro" id="IPR052718">
    <property type="entry name" value="NmrA-type_oxidoreductase"/>
</dbReference>
<proteinExistence type="predicted"/>
<dbReference type="PANTHER" id="PTHR47129">
    <property type="entry name" value="QUINONE OXIDOREDUCTASE 2"/>
    <property type="match status" value="1"/>
</dbReference>
<reference evidence="2 3" key="1">
    <citation type="submission" date="2016-11" db="EMBL/GenBank/DDBJ databases">
        <title>A multilocus sequence analysis scheme for characterization of bacteria in the genus Thioclava.</title>
        <authorList>
            <person name="Liu Y."/>
            <person name="Shao Z."/>
        </authorList>
    </citation>
    <scope>NUCLEOTIDE SEQUENCE [LARGE SCALE GENOMIC DNA]</scope>
    <source>
        <strain evidence="2 3">TAW-CT134</strain>
    </source>
</reference>
<dbReference type="InterPro" id="IPR016040">
    <property type="entry name" value="NAD(P)-bd_dom"/>
</dbReference>
<sequence>MTIAVTGATGHLGQLTLAALAARGATDVIGLARSPEKLTGAARRFDYSDPSSFDALAGVDTLILISSSEVGQRAPQHRNVIEAAKAHGVGHILYTSLLHADRSKMQLAEEHVATESALAASGLSHTLLRNGWYGENYDSAIAYAAQSGTIAGASGAGRIAAAARADYAEALAAVALDPGLQGKTYELAGDAGFTLDELAAEIAAQAGRAVEVSHLAEAEYRALLETMGLPAPFAAIIADSDAQAASGALFDDSHDLSRLIGHPTTPLTEIVRAALG</sequence>
<evidence type="ECO:0000259" key="1">
    <source>
        <dbReference type="Pfam" id="PF13460"/>
    </source>
</evidence>
<gene>
    <name evidence="2" type="ORF">BMI91_05835</name>
</gene>
<dbReference type="Gene3D" id="3.40.50.720">
    <property type="entry name" value="NAD(P)-binding Rossmann-like Domain"/>
    <property type="match status" value="1"/>
</dbReference>
<keyword evidence="3" id="KW-1185">Reference proteome</keyword>
<accession>A0ABX3N206</accession>